<dbReference type="SMART" id="SM00774">
    <property type="entry name" value="WRKY"/>
    <property type="match status" value="1"/>
</dbReference>
<dbReference type="PANTHER" id="PTHR31429">
    <property type="entry name" value="WRKY TRANSCRIPTION FACTOR 36-RELATED"/>
    <property type="match status" value="1"/>
</dbReference>
<dbReference type="AlphaFoldDB" id="A0AAD5GF20"/>
<reference evidence="7" key="1">
    <citation type="submission" date="2022-06" db="EMBL/GenBank/DDBJ databases">
        <title>Uncovering the hologenomic basis of an extraordinary plant invasion.</title>
        <authorList>
            <person name="Bieker V.C."/>
            <person name="Martin M.D."/>
            <person name="Gilbert T."/>
            <person name="Hodgins K."/>
            <person name="Battlay P."/>
            <person name="Petersen B."/>
            <person name="Wilson J."/>
        </authorList>
    </citation>
    <scope>NUCLEOTIDE SEQUENCE</scope>
    <source>
        <strain evidence="7">AA19_3_7</strain>
        <tissue evidence="7">Leaf</tissue>
    </source>
</reference>
<dbReference type="SUPFAM" id="SSF118290">
    <property type="entry name" value="WRKY DNA-binding domain"/>
    <property type="match status" value="1"/>
</dbReference>
<keyword evidence="4" id="KW-0804">Transcription</keyword>
<dbReference type="GO" id="GO:0005634">
    <property type="term" value="C:nucleus"/>
    <property type="evidence" value="ECO:0007669"/>
    <property type="project" value="UniProtKB-SubCell"/>
</dbReference>
<keyword evidence="5" id="KW-0539">Nucleus</keyword>
<comment type="caution">
    <text evidence="7">The sequence shown here is derived from an EMBL/GenBank/DDBJ whole genome shotgun (WGS) entry which is preliminary data.</text>
</comment>
<accession>A0AAD5GF20</accession>
<dbReference type="GO" id="GO:0003700">
    <property type="term" value="F:DNA-binding transcription factor activity"/>
    <property type="evidence" value="ECO:0007669"/>
    <property type="project" value="InterPro"/>
</dbReference>
<dbReference type="Pfam" id="PF03106">
    <property type="entry name" value="WRKY"/>
    <property type="match status" value="1"/>
</dbReference>
<proteinExistence type="predicted"/>
<dbReference type="InterPro" id="IPR003657">
    <property type="entry name" value="WRKY_dom"/>
</dbReference>
<evidence type="ECO:0000256" key="1">
    <source>
        <dbReference type="ARBA" id="ARBA00004123"/>
    </source>
</evidence>
<dbReference type="PROSITE" id="PS50811">
    <property type="entry name" value="WRKY"/>
    <property type="match status" value="1"/>
</dbReference>
<evidence type="ECO:0000256" key="5">
    <source>
        <dbReference type="ARBA" id="ARBA00023242"/>
    </source>
</evidence>
<comment type="subcellular location">
    <subcellularLocation>
        <location evidence="1">Nucleus</location>
    </subcellularLocation>
</comment>
<evidence type="ECO:0000313" key="7">
    <source>
        <dbReference type="EMBL" id="KAI7739059.1"/>
    </source>
</evidence>
<feature type="domain" description="WRKY" evidence="6">
    <location>
        <begin position="130"/>
        <end position="196"/>
    </location>
</feature>
<gene>
    <name evidence="7" type="ORF">M8C21_005218</name>
</gene>
<sequence length="259" mass="29664">MVATLDLNLSLFCPTDDTPVNEVTFKHDDDYDNDEDHSFEKEADDHSVGELSRISKENMELKETLSVAWDMYNSLNAHVKKLMQDKEVLELGTKKRKFDETVQQSSWKRLDDELPRSGTKIVYVPIDPSDKSLVVKDGYQWRKYGQKVTRDNPSPRAYYKCAFAPTCPVKKKVQRSMEDDGVVVVTYDGEHNHRSTMQEVTYALAQESEVSNTSERMFNPPKLDEVLVEQMATYLSKDPNFTSELAAAISSKILEVETF</sequence>
<organism evidence="7 8">
    <name type="scientific">Ambrosia artemisiifolia</name>
    <name type="common">Common ragweed</name>
    <dbReference type="NCBI Taxonomy" id="4212"/>
    <lineage>
        <taxon>Eukaryota</taxon>
        <taxon>Viridiplantae</taxon>
        <taxon>Streptophyta</taxon>
        <taxon>Embryophyta</taxon>
        <taxon>Tracheophyta</taxon>
        <taxon>Spermatophyta</taxon>
        <taxon>Magnoliopsida</taxon>
        <taxon>eudicotyledons</taxon>
        <taxon>Gunneridae</taxon>
        <taxon>Pentapetalae</taxon>
        <taxon>asterids</taxon>
        <taxon>campanulids</taxon>
        <taxon>Asterales</taxon>
        <taxon>Asteraceae</taxon>
        <taxon>Asteroideae</taxon>
        <taxon>Heliantheae alliance</taxon>
        <taxon>Heliantheae</taxon>
        <taxon>Ambrosia</taxon>
    </lineage>
</organism>
<name>A0AAD5GF20_AMBAR</name>
<evidence type="ECO:0000259" key="6">
    <source>
        <dbReference type="PROSITE" id="PS50811"/>
    </source>
</evidence>
<dbReference type="Gene3D" id="2.20.25.80">
    <property type="entry name" value="WRKY domain"/>
    <property type="match status" value="1"/>
</dbReference>
<dbReference type="GO" id="GO:0043565">
    <property type="term" value="F:sequence-specific DNA binding"/>
    <property type="evidence" value="ECO:0007669"/>
    <property type="project" value="InterPro"/>
</dbReference>
<dbReference type="InterPro" id="IPR044810">
    <property type="entry name" value="WRKY_plant"/>
</dbReference>
<keyword evidence="3" id="KW-0238">DNA-binding</keyword>
<evidence type="ECO:0000313" key="8">
    <source>
        <dbReference type="Proteomes" id="UP001206925"/>
    </source>
</evidence>
<evidence type="ECO:0000256" key="4">
    <source>
        <dbReference type="ARBA" id="ARBA00023163"/>
    </source>
</evidence>
<evidence type="ECO:0000256" key="3">
    <source>
        <dbReference type="ARBA" id="ARBA00023125"/>
    </source>
</evidence>
<dbReference type="InterPro" id="IPR036576">
    <property type="entry name" value="WRKY_dom_sf"/>
</dbReference>
<keyword evidence="8" id="KW-1185">Reference proteome</keyword>
<dbReference type="PANTHER" id="PTHR31429:SF88">
    <property type="entry name" value="WRKY DOMAIN-CONTAINING PROTEIN-RELATED"/>
    <property type="match status" value="1"/>
</dbReference>
<keyword evidence="2" id="KW-0805">Transcription regulation</keyword>
<dbReference type="EMBL" id="JAMZMK010008679">
    <property type="protein sequence ID" value="KAI7739059.1"/>
    <property type="molecule type" value="Genomic_DNA"/>
</dbReference>
<dbReference type="Proteomes" id="UP001206925">
    <property type="component" value="Unassembled WGS sequence"/>
</dbReference>
<evidence type="ECO:0000256" key="2">
    <source>
        <dbReference type="ARBA" id="ARBA00023015"/>
    </source>
</evidence>
<protein>
    <recommendedName>
        <fullName evidence="6">WRKY domain-containing protein</fullName>
    </recommendedName>
</protein>